<name>A0A6A5WX04_9PLEO</name>
<dbReference type="InterPro" id="IPR016181">
    <property type="entry name" value="Acyl_CoA_acyltransferase"/>
</dbReference>
<dbReference type="PANTHER" id="PTHR42791:SF2">
    <property type="entry name" value="N-ACETYLTRANSFERASE DOMAIN-CONTAINING PROTEIN"/>
    <property type="match status" value="1"/>
</dbReference>
<reference evidence="2" key="1">
    <citation type="journal article" date="2020" name="Stud. Mycol.">
        <title>101 Dothideomycetes genomes: a test case for predicting lifestyles and emergence of pathogens.</title>
        <authorList>
            <person name="Haridas S."/>
            <person name="Albert R."/>
            <person name="Binder M."/>
            <person name="Bloem J."/>
            <person name="Labutti K."/>
            <person name="Salamov A."/>
            <person name="Andreopoulos B."/>
            <person name="Baker S."/>
            <person name="Barry K."/>
            <person name="Bills G."/>
            <person name="Bluhm B."/>
            <person name="Cannon C."/>
            <person name="Castanera R."/>
            <person name="Culley D."/>
            <person name="Daum C."/>
            <person name="Ezra D."/>
            <person name="Gonzalez J."/>
            <person name="Henrissat B."/>
            <person name="Kuo A."/>
            <person name="Liang C."/>
            <person name="Lipzen A."/>
            <person name="Lutzoni F."/>
            <person name="Magnuson J."/>
            <person name="Mondo S."/>
            <person name="Nolan M."/>
            <person name="Ohm R."/>
            <person name="Pangilinan J."/>
            <person name="Park H.-J."/>
            <person name="Ramirez L."/>
            <person name="Alfaro M."/>
            <person name="Sun H."/>
            <person name="Tritt A."/>
            <person name="Yoshinaga Y."/>
            <person name="Zwiers L.-H."/>
            <person name="Turgeon B."/>
            <person name="Goodwin S."/>
            <person name="Spatafora J."/>
            <person name="Crous P."/>
            <person name="Grigoriev I."/>
        </authorList>
    </citation>
    <scope>NUCLEOTIDE SEQUENCE</scope>
    <source>
        <strain evidence="2">CBS 123094</strain>
    </source>
</reference>
<keyword evidence="3" id="KW-1185">Reference proteome</keyword>
<evidence type="ECO:0008006" key="4">
    <source>
        <dbReference type="Google" id="ProtNLM"/>
    </source>
</evidence>
<sequence length="276" mass="30519">MSLDPALPSFDRIRLATFNDLSRIATVAAAGFYYSPTFRFQRPHHAEFPEDTISSYWAEYKATIMNPACAVLVAEDTCIEGESEQVYEALRRSPMYSRTGDARAQVIVGVCSISLEPNSWRVGQFQTGTHVECPEPHALFNGLNRDQSTRALERYNAATAPAKSKFLARKMRLSTLAVHPAYWKRGHATRLVSWCTRLADLDNLPLGISAAPMGAKIAASAGFKEDEIVRIEQENVQGDSSSQGCPVELWVATRWPYQSPSDSSTTCSESPSTESM</sequence>
<organism evidence="2 3">
    <name type="scientific">Amniculicola lignicola CBS 123094</name>
    <dbReference type="NCBI Taxonomy" id="1392246"/>
    <lineage>
        <taxon>Eukaryota</taxon>
        <taxon>Fungi</taxon>
        <taxon>Dikarya</taxon>
        <taxon>Ascomycota</taxon>
        <taxon>Pezizomycotina</taxon>
        <taxon>Dothideomycetes</taxon>
        <taxon>Pleosporomycetidae</taxon>
        <taxon>Pleosporales</taxon>
        <taxon>Amniculicolaceae</taxon>
        <taxon>Amniculicola</taxon>
    </lineage>
</organism>
<accession>A0A6A5WX04</accession>
<dbReference type="Gene3D" id="3.40.630.30">
    <property type="match status" value="1"/>
</dbReference>
<evidence type="ECO:0000256" key="1">
    <source>
        <dbReference type="SAM" id="MobiDB-lite"/>
    </source>
</evidence>
<dbReference type="PANTHER" id="PTHR42791">
    <property type="entry name" value="GNAT FAMILY ACETYLTRANSFERASE"/>
    <property type="match status" value="1"/>
</dbReference>
<dbReference type="EMBL" id="ML977564">
    <property type="protein sequence ID" value="KAF2005269.1"/>
    <property type="molecule type" value="Genomic_DNA"/>
</dbReference>
<dbReference type="OrthoDB" id="4738875at2759"/>
<evidence type="ECO:0000313" key="2">
    <source>
        <dbReference type="EMBL" id="KAF2005269.1"/>
    </source>
</evidence>
<dbReference type="AlphaFoldDB" id="A0A6A5WX04"/>
<gene>
    <name evidence="2" type="ORF">P154DRAFT_356773</name>
</gene>
<evidence type="ECO:0000313" key="3">
    <source>
        <dbReference type="Proteomes" id="UP000799779"/>
    </source>
</evidence>
<protein>
    <recommendedName>
        <fullName evidence="4">N-acetyltransferase domain-containing protein</fullName>
    </recommendedName>
</protein>
<dbReference type="InterPro" id="IPR052523">
    <property type="entry name" value="Trichothecene_AcTrans"/>
</dbReference>
<dbReference type="CDD" id="cd04301">
    <property type="entry name" value="NAT_SF"/>
    <property type="match status" value="1"/>
</dbReference>
<feature type="region of interest" description="Disordered" evidence="1">
    <location>
        <begin position="257"/>
        <end position="276"/>
    </location>
</feature>
<dbReference type="Proteomes" id="UP000799779">
    <property type="component" value="Unassembled WGS sequence"/>
</dbReference>
<feature type="compositionally biased region" description="Low complexity" evidence="1">
    <location>
        <begin position="259"/>
        <end position="276"/>
    </location>
</feature>
<proteinExistence type="predicted"/>
<dbReference type="SUPFAM" id="SSF55729">
    <property type="entry name" value="Acyl-CoA N-acyltransferases (Nat)"/>
    <property type="match status" value="1"/>
</dbReference>